<feature type="domain" description="NAC" evidence="5">
    <location>
        <begin position="10"/>
        <end position="155"/>
    </location>
</feature>
<organism evidence="6 7">
    <name type="scientific">Papaver atlanticum</name>
    <dbReference type="NCBI Taxonomy" id="357466"/>
    <lineage>
        <taxon>Eukaryota</taxon>
        <taxon>Viridiplantae</taxon>
        <taxon>Streptophyta</taxon>
        <taxon>Embryophyta</taxon>
        <taxon>Tracheophyta</taxon>
        <taxon>Spermatophyta</taxon>
        <taxon>Magnoliopsida</taxon>
        <taxon>Ranunculales</taxon>
        <taxon>Papaveraceae</taxon>
        <taxon>Papaveroideae</taxon>
        <taxon>Papaver</taxon>
    </lineage>
</organism>
<dbReference type="AlphaFoldDB" id="A0AAD4S9A2"/>
<proteinExistence type="predicted"/>
<protein>
    <recommendedName>
        <fullName evidence="5">NAC domain-containing protein</fullName>
    </recommendedName>
</protein>
<dbReference type="GO" id="GO:0006355">
    <property type="term" value="P:regulation of DNA-templated transcription"/>
    <property type="evidence" value="ECO:0007669"/>
    <property type="project" value="InterPro"/>
</dbReference>
<keyword evidence="1" id="KW-0805">Transcription regulation</keyword>
<keyword evidence="3" id="KW-0804">Transcription</keyword>
<evidence type="ECO:0000313" key="6">
    <source>
        <dbReference type="EMBL" id="KAI3877721.1"/>
    </source>
</evidence>
<sequence length="285" mass="32569">MGLRDIEATMPPGFRFYPNDEELVCHYLYQKINGSSKGSPSMVEVDLQACEPWQLPDVAKLGATVWYFFSYRERKYSIGCRTNRATASGYWKATGKDKPVYDPTTFAIVGMRKTLVFYRDRAPNGIKTEWVMHEFRLESQHLPPKDWVLCRVFDKSKGDSNTEIASKKADVFGITPYYPKLLASPSAMDCCHHSITMQPGEQQLVTSSFSSSEIPYYHQCENSNPNNSLINLSAANFNIPNTPVLEFLTSEENNIPLINTTNPRNCDDQYGFLCDKYFEDYNFVD</sequence>
<evidence type="ECO:0000259" key="5">
    <source>
        <dbReference type="PROSITE" id="PS51005"/>
    </source>
</evidence>
<dbReference type="Pfam" id="PF02365">
    <property type="entry name" value="NAM"/>
    <property type="match status" value="1"/>
</dbReference>
<keyword evidence="7" id="KW-1185">Reference proteome</keyword>
<dbReference type="SUPFAM" id="SSF101941">
    <property type="entry name" value="NAC domain"/>
    <property type="match status" value="1"/>
</dbReference>
<dbReference type="InterPro" id="IPR003441">
    <property type="entry name" value="NAC-dom"/>
</dbReference>
<dbReference type="InterPro" id="IPR036093">
    <property type="entry name" value="NAC_dom_sf"/>
</dbReference>
<dbReference type="PROSITE" id="PS51005">
    <property type="entry name" value="NAC"/>
    <property type="match status" value="1"/>
</dbReference>
<name>A0AAD4S9A2_9MAGN</name>
<dbReference type="Gene3D" id="2.170.150.80">
    <property type="entry name" value="NAC domain"/>
    <property type="match status" value="1"/>
</dbReference>
<dbReference type="GO" id="GO:0003677">
    <property type="term" value="F:DNA binding"/>
    <property type="evidence" value="ECO:0007669"/>
    <property type="project" value="UniProtKB-KW"/>
</dbReference>
<dbReference type="Proteomes" id="UP001202328">
    <property type="component" value="Unassembled WGS sequence"/>
</dbReference>
<keyword evidence="4" id="KW-0539">Nucleus</keyword>
<keyword evidence="2" id="KW-0238">DNA-binding</keyword>
<evidence type="ECO:0000313" key="7">
    <source>
        <dbReference type="Proteomes" id="UP001202328"/>
    </source>
</evidence>
<gene>
    <name evidence="6" type="ORF">MKW98_020202</name>
</gene>
<dbReference type="PANTHER" id="PTHR31744">
    <property type="entry name" value="PROTEIN CUP-SHAPED COTYLEDON 2-RELATED"/>
    <property type="match status" value="1"/>
</dbReference>
<evidence type="ECO:0000256" key="4">
    <source>
        <dbReference type="ARBA" id="ARBA00023242"/>
    </source>
</evidence>
<accession>A0AAD4S9A2</accession>
<evidence type="ECO:0000256" key="1">
    <source>
        <dbReference type="ARBA" id="ARBA00023015"/>
    </source>
</evidence>
<reference evidence="6" key="1">
    <citation type="submission" date="2022-04" db="EMBL/GenBank/DDBJ databases">
        <title>A functionally conserved STORR gene fusion in Papaver species that diverged 16.8 million years ago.</title>
        <authorList>
            <person name="Catania T."/>
        </authorList>
    </citation>
    <scope>NUCLEOTIDE SEQUENCE</scope>
    <source>
        <strain evidence="6">S-188037</strain>
    </source>
</reference>
<evidence type="ECO:0000256" key="3">
    <source>
        <dbReference type="ARBA" id="ARBA00023163"/>
    </source>
</evidence>
<comment type="caution">
    <text evidence="6">The sequence shown here is derived from an EMBL/GenBank/DDBJ whole genome shotgun (WGS) entry which is preliminary data.</text>
</comment>
<evidence type="ECO:0000256" key="2">
    <source>
        <dbReference type="ARBA" id="ARBA00023125"/>
    </source>
</evidence>
<dbReference type="EMBL" id="JAJJMB010012369">
    <property type="protein sequence ID" value="KAI3877721.1"/>
    <property type="molecule type" value="Genomic_DNA"/>
</dbReference>
<dbReference type="PANTHER" id="PTHR31744:SF4">
    <property type="entry name" value="NAC TRANSCRIPTION FACTOR"/>
    <property type="match status" value="1"/>
</dbReference>